<keyword evidence="2 6" id="KW-0812">Transmembrane</keyword>
<comment type="caution">
    <text evidence="8">The sequence shown here is derived from an EMBL/GenBank/DDBJ whole genome shotgun (WGS) entry which is preliminary data.</text>
</comment>
<evidence type="ECO:0000256" key="4">
    <source>
        <dbReference type="ARBA" id="ARBA00023136"/>
    </source>
</evidence>
<dbReference type="NCBIfam" id="TIGR01352">
    <property type="entry name" value="tonB_Cterm"/>
    <property type="match status" value="1"/>
</dbReference>
<dbReference type="CDD" id="cd07341">
    <property type="entry name" value="M56_BlaR1_MecR1_like"/>
    <property type="match status" value="1"/>
</dbReference>
<dbReference type="Pfam" id="PF03544">
    <property type="entry name" value="TonB_C"/>
    <property type="match status" value="1"/>
</dbReference>
<name>A0ABU9J446_9GAMM</name>
<feature type="transmembrane region" description="Helical" evidence="6">
    <location>
        <begin position="38"/>
        <end position="57"/>
    </location>
</feature>
<dbReference type="InterPro" id="IPR037682">
    <property type="entry name" value="TonB_C"/>
</dbReference>
<reference evidence="8 9" key="1">
    <citation type="submission" date="2024-04" db="EMBL/GenBank/DDBJ databases">
        <title>Draft genome sequence of Pseudoxanthomonas putridarboris WD12.</title>
        <authorList>
            <person name="Oh J."/>
        </authorList>
    </citation>
    <scope>NUCLEOTIDE SEQUENCE [LARGE SCALE GENOMIC DNA]</scope>
    <source>
        <strain evidence="8 9">WD12</strain>
    </source>
</reference>
<keyword evidence="3 6" id="KW-1133">Transmembrane helix</keyword>
<evidence type="ECO:0000256" key="3">
    <source>
        <dbReference type="ARBA" id="ARBA00022989"/>
    </source>
</evidence>
<evidence type="ECO:0000313" key="8">
    <source>
        <dbReference type="EMBL" id="MEL1266022.1"/>
    </source>
</evidence>
<proteinExistence type="predicted"/>
<dbReference type="PROSITE" id="PS52015">
    <property type="entry name" value="TONB_CTD"/>
    <property type="match status" value="1"/>
</dbReference>
<evidence type="ECO:0000256" key="5">
    <source>
        <dbReference type="SAM" id="MobiDB-lite"/>
    </source>
</evidence>
<dbReference type="PANTHER" id="PTHR34978:SF3">
    <property type="entry name" value="SLR0241 PROTEIN"/>
    <property type="match status" value="1"/>
</dbReference>
<dbReference type="InterPro" id="IPR008756">
    <property type="entry name" value="Peptidase_M56"/>
</dbReference>
<dbReference type="Gene3D" id="3.30.1150.10">
    <property type="match status" value="1"/>
</dbReference>
<evidence type="ECO:0000256" key="2">
    <source>
        <dbReference type="ARBA" id="ARBA00022692"/>
    </source>
</evidence>
<keyword evidence="4 6" id="KW-0472">Membrane</keyword>
<dbReference type="RefSeq" id="WP_341727195.1">
    <property type="nucleotide sequence ID" value="NZ_JBBWWT010000011.1"/>
</dbReference>
<feature type="domain" description="TonB C-terminal" evidence="7">
    <location>
        <begin position="411"/>
        <end position="507"/>
    </location>
</feature>
<evidence type="ECO:0000256" key="1">
    <source>
        <dbReference type="ARBA" id="ARBA00004167"/>
    </source>
</evidence>
<feature type="transmembrane region" description="Helical" evidence="6">
    <location>
        <begin position="5"/>
        <end position="26"/>
    </location>
</feature>
<dbReference type="EMBL" id="JBBWWT010000011">
    <property type="protein sequence ID" value="MEL1266022.1"/>
    <property type="molecule type" value="Genomic_DNA"/>
</dbReference>
<keyword evidence="9" id="KW-1185">Reference proteome</keyword>
<evidence type="ECO:0000313" key="9">
    <source>
        <dbReference type="Proteomes" id="UP001459204"/>
    </source>
</evidence>
<accession>A0ABU9J446</accession>
<feature type="region of interest" description="Disordered" evidence="5">
    <location>
        <begin position="497"/>
        <end position="522"/>
    </location>
</feature>
<evidence type="ECO:0000256" key="6">
    <source>
        <dbReference type="SAM" id="Phobius"/>
    </source>
</evidence>
<dbReference type="SUPFAM" id="SSF74653">
    <property type="entry name" value="TolA/TonB C-terminal domain"/>
    <property type="match status" value="1"/>
</dbReference>
<protein>
    <submittedName>
        <fullName evidence="8">TonB family protein</fullName>
    </submittedName>
</protein>
<organism evidence="8 9">
    <name type="scientific">Pseudoxanthomonas putridarboris</name>
    <dbReference type="NCBI Taxonomy" id="752605"/>
    <lineage>
        <taxon>Bacteria</taxon>
        <taxon>Pseudomonadati</taxon>
        <taxon>Pseudomonadota</taxon>
        <taxon>Gammaproteobacteria</taxon>
        <taxon>Lysobacterales</taxon>
        <taxon>Lysobacteraceae</taxon>
        <taxon>Pseudoxanthomonas</taxon>
    </lineage>
</organism>
<feature type="transmembrane region" description="Helical" evidence="6">
    <location>
        <begin position="271"/>
        <end position="291"/>
    </location>
</feature>
<dbReference type="PANTHER" id="PTHR34978">
    <property type="entry name" value="POSSIBLE SENSOR-TRANSDUCER PROTEIN BLAR"/>
    <property type="match status" value="1"/>
</dbReference>
<comment type="subcellular location">
    <subcellularLocation>
        <location evidence="1">Membrane</location>
        <topology evidence="1">Single-pass membrane protein</topology>
    </subcellularLocation>
</comment>
<dbReference type="Pfam" id="PF05569">
    <property type="entry name" value="Peptidase_M56"/>
    <property type="match status" value="1"/>
</dbReference>
<feature type="transmembrane region" description="Helical" evidence="6">
    <location>
        <begin position="89"/>
        <end position="110"/>
    </location>
</feature>
<sequence length="561" mass="60604">MSHDILAALVETTLAASAALLLVLMLRRPVRHWLGASAAYALWLCVPVAVVAVLLPARQGEMQWVIAMPGVSLAPVQAGAAISPSDGSLGALLLAAWLAGVLVAAARFWWQQRRFKRGLGVLADRGDGLFAAQNGHGLPAVIGVLRPRVVVPADFDRRYSAEERALVLRHERTHIARGDLPANLLAVSLRCLHWFNPLVHYALRRYRLDQELACDEWVIARHPHARRTYGEAMLKTQLDDLPLPVGCHWPARHPLKERIAMLKRPTPSVKHWIATAVLVGVSMAATAYAAWAAQPAQAPAQRHDFHYRVAMAMDVDGERNDFEVREWPGRTFGIASTDGRGRAWRGEFAIDSLGADQVRIRGDITVDGRPVATPELTSALDREATVQVAPPDGGAMFTLTMTVSRQAGPVLPDDLARSPSQAPPRYPAAAVAGKQGGRVLLKLLVGTDGRVKDAVVEKSSPAGIFDEASLTAARRWTFEPRIQGGKPVEGWVRVPIAFEPDPPSDDSNGDASTVPSGQRHAWSTLDTRAVPGLTGVECDAVEMKDADAGVLSCGNRTAASR</sequence>
<dbReference type="InterPro" id="IPR052173">
    <property type="entry name" value="Beta-lactam_resp_regulator"/>
</dbReference>
<dbReference type="InterPro" id="IPR006260">
    <property type="entry name" value="TonB/TolA_C"/>
</dbReference>
<evidence type="ECO:0000259" key="7">
    <source>
        <dbReference type="PROSITE" id="PS52015"/>
    </source>
</evidence>
<gene>
    <name evidence="8" type="ORF">AAD027_16835</name>
</gene>
<dbReference type="Proteomes" id="UP001459204">
    <property type="component" value="Unassembled WGS sequence"/>
</dbReference>